<feature type="coiled-coil region" evidence="1">
    <location>
        <begin position="139"/>
        <end position="166"/>
    </location>
</feature>
<organism evidence="2 3">
    <name type="scientific">Durusdinium trenchii</name>
    <dbReference type="NCBI Taxonomy" id="1381693"/>
    <lineage>
        <taxon>Eukaryota</taxon>
        <taxon>Sar</taxon>
        <taxon>Alveolata</taxon>
        <taxon>Dinophyceae</taxon>
        <taxon>Suessiales</taxon>
        <taxon>Symbiodiniaceae</taxon>
        <taxon>Durusdinium</taxon>
    </lineage>
</organism>
<feature type="coiled-coil region" evidence="1">
    <location>
        <begin position="58"/>
        <end position="88"/>
    </location>
</feature>
<comment type="caution">
    <text evidence="2">The sequence shown here is derived from an EMBL/GenBank/DDBJ whole genome shotgun (WGS) entry which is preliminary data.</text>
</comment>
<evidence type="ECO:0000313" key="3">
    <source>
        <dbReference type="Proteomes" id="UP001642484"/>
    </source>
</evidence>
<evidence type="ECO:0000313" key="2">
    <source>
        <dbReference type="EMBL" id="CAK9018685.1"/>
    </source>
</evidence>
<sequence length="470" mass="52178">MSAMAPDREPVQDAPLILESSAHHDHHAAPWHWRWHEPFLGKTRKELQRAQEETCRLKREVENLRKGMARLQDQLEREQAALRAAQIIKDVTEAQAWPRIQDLKSMLTAAERAAGAAQYAAACAKQENQCLRAEFTARLEEANAARGAEQAKLQRLAAELEELLSTEDKSKRGAPPDHGQIALRTSTIETAAMPDAAKRVEDANAQEAGKNATASAEQEKTVLKEELSHLQEARTNAVREVEEMNMNVQDANRRVEELTDRLAEAERAAGAAQNAVASAEQENKCLREKLAARIEEANAGRKVERRNAQEAHRRVQEPAPMLFVAEPAAGEAEFASSVQQYNERLQPDFSQVQEGNAAKKVEEARVQKVDRELTILGAAHDTIGAEFKLARTPAEADWLPRWSQFLHSRRVVPAKEVINTSALPTPARGRHCTCQQCLSERHDHMPGMQVLQALPSGPDSAVTSAHEDDS</sequence>
<proteinExistence type="predicted"/>
<keyword evidence="1" id="KW-0175">Coiled coil</keyword>
<dbReference type="EMBL" id="CAXAMN010006669">
    <property type="protein sequence ID" value="CAK9018685.1"/>
    <property type="molecule type" value="Genomic_DNA"/>
</dbReference>
<keyword evidence="3" id="KW-1185">Reference proteome</keyword>
<gene>
    <name evidence="2" type="ORF">CCMP2556_LOCUS13366</name>
</gene>
<accession>A0ABP0JW37</accession>
<feature type="coiled-coil region" evidence="1">
    <location>
        <begin position="213"/>
        <end position="296"/>
    </location>
</feature>
<name>A0ABP0JW37_9DINO</name>
<protein>
    <submittedName>
        <fullName evidence="2">Uncharacterized protein</fullName>
    </submittedName>
</protein>
<dbReference type="Proteomes" id="UP001642484">
    <property type="component" value="Unassembled WGS sequence"/>
</dbReference>
<evidence type="ECO:0000256" key="1">
    <source>
        <dbReference type="SAM" id="Coils"/>
    </source>
</evidence>
<reference evidence="2 3" key="1">
    <citation type="submission" date="2024-02" db="EMBL/GenBank/DDBJ databases">
        <authorList>
            <person name="Chen Y."/>
            <person name="Shah S."/>
            <person name="Dougan E. K."/>
            <person name="Thang M."/>
            <person name="Chan C."/>
        </authorList>
    </citation>
    <scope>NUCLEOTIDE SEQUENCE [LARGE SCALE GENOMIC DNA]</scope>
</reference>